<dbReference type="InterPro" id="IPR036770">
    <property type="entry name" value="Ankyrin_rpt-contain_sf"/>
</dbReference>
<protein>
    <recommendedName>
        <fullName evidence="7">Peptidase S8/S53 domain-containing protein</fullName>
    </recommendedName>
</protein>
<reference evidence="9" key="1">
    <citation type="submission" date="2019-06" db="EMBL/GenBank/DDBJ databases">
        <title>Draft genome sequence of the griseofulvin-producing fungus Xylaria cubensis strain G536.</title>
        <authorList>
            <person name="Mead M.E."/>
            <person name="Raja H.A."/>
            <person name="Steenwyk J.L."/>
            <person name="Knowles S.L."/>
            <person name="Oberlies N.H."/>
            <person name="Rokas A."/>
        </authorList>
    </citation>
    <scope>NUCLEOTIDE SEQUENCE [LARGE SCALE GENOMIC DNA]</scope>
    <source>
        <strain evidence="9">G536</strain>
    </source>
</reference>
<gene>
    <name evidence="8" type="ORF">FHL15_008858</name>
</gene>
<dbReference type="InterPro" id="IPR051048">
    <property type="entry name" value="Peptidase_S8/S53_subtilisin"/>
</dbReference>
<comment type="similarity">
    <text evidence="1 5">Belongs to the peptidase S8 family.</text>
</comment>
<dbReference type="EMBL" id="VFLP01000057">
    <property type="protein sequence ID" value="TRX90313.1"/>
    <property type="molecule type" value="Genomic_DNA"/>
</dbReference>
<feature type="compositionally biased region" description="Basic and acidic residues" evidence="6">
    <location>
        <begin position="382"/>
        <end position="394"/>
    </location>
</feature>
<dbReference type="Gene3D" id="3.40.50.200">
    <property type="entry name" value="Peptidase S8/S53 domain"/>
    <property type="match status" value="1"/>
</dbReference>
<dbReference type="PANTHER" id="PTHR43399:SF4">
    <property type="entry name" value="CELL WALL-ASSOCIATED PROTEASE"/>
    <property type="match status" value="1"/>
</dbReference>
<feature type="active site" description="Charge relay system" evidence="5">
    <location>
        <position position="756"/>
    </location>
</feature>
<evidence type="ECO:0000313" key="8">
    <source>
        <dbReference type="EMBL" id="TRX90313.1"/>
    </source>
</evidence>
<organism evidence="8 9">
    <name type="scientific">Xylaria flabelliformis</name>
    <dbReference type="NCBI Taxonomy" id="2512241"/>
    <lineage>
        <taxon>Eukaryota</taxon>
        <taxon>Fungi</taxon>
        <taxon>Dikarya</taxon>
        <taxon>Ascomycota</taxon>
        <taxon>Pezizomycotina</taxon>
        <taxon>Sordariomycetes</taxon>
        <taxon>Xylariomycetidae</taxon>
        <taxon>Xylariales</taxon>
        <taxon>Xylariaceae</taxon>
        <taxon>Xylaria</taxon>
    </lineage>
</organism>
<dbReference type="Proteomes" id="UP000319160">
    <property type="component" value="Unassembled WGS sequence"/>
</dbReference>
<sequence length="1073" mass="122122">MLSGGNGDISAQNDDGDDDGTDDETVELDLADSWKLLLLKRPADGEVWDFTAPDSLKAFFDEWGYCFKRTVGKEGNILHRLLLNCEEGDIDRMTHLRDAVTTIVQRHPFLLWKSRTRHDDDSPLWLAIKQKEATMVMAFMEGLKRSNRRQASEVKTLLKQPVDPERRSMLQWAIEKNLEEDAIQAMLSHVSDDTLLVQDMNGRTALHAVLAYGDCTTDRVRTVQQMILQSSNALGVVDKLGRSIYAYHLWTQKQWLERKRLLEEKAEKEEKIKVSNKYPDRDLSEIDPKSASKIVMAQTSLDKNIDPKRALSQQSDSKNEITKGGLDNQTEINYGGKSGLQADRTLRSNQGFRREPPPEPTPIVRRTSKLQDQTDRTPPSLNEKDERKIAEQKRKAQSRRRRNAEENAQAAEKNQKRKDEQEKAKAREEAKRHPTILEANSQTVRLEIKLRCMRTLSPKETARILYGRNSEERQICFDFPGRPTVRLEAFRMSFQSVKFDEVLQYVAFPSVRFERKTSDEEVSSKDGLGRKEMIDIFEWLRKAKKVKRIVKVIVNDFEKPAHSDRAIVESLKGFRVEELQWLKTDLDPETILNVSDDIRKLRLRWSGSNTALRAWSDPYGLRKLQHLDTIQLELEGDEVLESYDDTRENIIKFETRMNLPPDTKIDENKLSEGDVSTPKKITVKVPAMTTFGRSAARIALTDIDTNHMHVENHKWLETMDSFREEMIPVWKEAQKRAIKDSSKELFAQPITVALIDDGVDVLEPSLQGKLIDGKTLSYDLPLGNEPTEQREHAFWESSGGHGTVMANMIFRVCPMARLYVIRMETHIDGENRSRITAHSAAEAINAAVDKGVNIISMSWTISQNEDSKDSGLQQAIDRACEKNILMFASSSDGGHFRDDSWPISLKRDAFFRIGAAKADGKPFDWAGPVNLLDYTFPGVDVIKAHSRSPQKSDSKYHDKLERMTTETGSSVATALAAGTAAMVLMCVRIAAIDSLENKRGVTQTVLNEMQKRNNMAVALERLGVKLGDNRFIEVWQTLDTRDWPNFKEKRPAAKMEMVAAKTIPLIPSQVMGT</sequence>
<keyword evidence="2 5" id="KW-0645">Protease</keyword>
<evidence type="ECO:0000313" key="9">
    <source>
        <dbReference type="Proteomes" id="UP000319160"/>
    </source>
</evidence>
<feature type="compositionally biased region" description="Basic and acidic residues" evidence="6">
    <location>
        <begin position="413"/>
        <end position="431"/>
    </location>
</feature>
<dbReference type="SUPFAM" id="SSF52743">
    <property type="entry name" value="Subtilisin-like"/>
    <property type="match status" value="1"/>
</dbReference>
<dbReference type="CDD" id="cd07491">
    <property type="entry name" value="Peptidases_S8_7"/>
    <property type="match status" value="1"/>
</dbReference>
<dbReference type="PANTHER" id="PTHR43399">
    <property type="entry name" value="SUBTILISIN-RELATED"/>
    <property type="match status" value="1"/>
</dbReference>
<dbReference type="OrthoDB" id="5093543at2759"/>
<keyword evidence="9" id="KW-1185">Reference proteome</keyword>
<evidence type="ECO:0000256" key="4">
    <source>
        <dbReference type="ARBA" id="ARBA00022825"/>
    </source>
</evidence>
<name>A0A553HQS8_9PEZI</name>
<dbReference type="GO" id="GO:0006508">
    <property type="term" value="P:proteolysis"/>
    <property type="evidence" value="ECO:0007669"/>
    <property type="project" value="UniProtKB-KW"/>
</dbReference>
<keyword evidence="4 5" id="KW-0720">Serine protease</keyword>
<dbReference type="InterPro" id="IPR000209">
    <property type="entry name" value="Peptidase_S8/S53_dom"/>
</dbReference>
<dbReference type="InterPro" id="IPR036852">
    <property type="entry name" value="Peptidase_S8/S53_dom_sf"/>
</dbReference>
<evidence type="ECO:0000256" key="2">
    <source>
        <dbReference type="ARBA" id="ARBA00022670"/>
    </source>
</evidence>
<dbReference type="InterPro" id="IPR015500">
    <property type="entry name" value="Peptidase_S8_subtilisin-rel"/>
</dbReference>
<feature type="region of interest" description="Disordered" evidence="6">
    <location>
        <begin position="305"/>
        <end position="431"/>
    </location>
</feature>
<evidence type="ECO:0000256" key="5">
    <source>
        <dbReference type="PROSITE-ProRule" id="PRU01240"/>
    </source>
</evidence>
<dbReference type="STRING" id="2512241.A0A553HQS8"/>
<dbReference type="Pfam" id="PF00082">
    <property type="entry name" value="Peptidase_S8"/>
    <property type="match status" value="1"/>
</dbReference>
<dbReference type="PROSITE" id="PS51892">
    <property type="entry name" value="SUBTILASE"/>
    <property type="match status" value="1"/>
</dbReference>
<feature type="active site" description="Charge relay system" evidence="5">
    <location>
        <position position="970"/>
    </location>
</feature>
<feature type="compositionally biased region" description="Acidic residues" evidence="6">
    <location>
        <begin position="14"/>
        <end position="24"/>
    </location>
</feature>
<feature type="region of interest" description="Disordered" evidence="6">
    <location>
        <begin position="1"/>
        <end position="24"/>
    </location>
</feature>
<dbReference type="PRINTS" id="PR00723">
    <property type="entry name" value="SUBTILISIN"/>
</dbReference>
<feature type="domain" description="Peptidase S8/S53" evidence="7">
    <location>
        <begin position="750"/>
        <end position="984"/>
    </location>
</feature>
<evidence type="ECO:0000256" key="1">
    <source>
        <dbReference type="ARBA" id="ARBA00011073"/>
    </source>
</evidence>
<comment type="caution">
    <text evidence="8">The sequence shown here is derived from an EMBL/GenBank/DDBJ whole genome shotgun (WGS) entry which is preliminary data.</text>
</comment>
<dbReference type="Gene3D" id="1.25.40.20">
    <property type="entry name" value="Ankyrin repeat-containing domain"/>
    <property type="match status" value="1"/>
</dbReference>
<feature type="active site" description="Charge relay system" evidence="5">
    <location>
        <position position="801"/>
    </location>
</feature>
<evidence type="ECO:0000256" key="6">
    <source>
        <dbReference type="SAM" id="MobiDB-lite"/>
    </source>
</evidence>
<evidence type="ECO:0000259" key="7">
    <source>
        <dbReference type="Pfam" id="PF00082"/>
    </source>
</evidence>
<keyword evidence="3 5" id="KW-0378">Hydrolase</keyword>
<evidence type="ECO:0000256" key="3">
    <source>
        <dbReference type="ARBA" id="ARBA00022801"/>
    </source>
</evidence>
<proteinExistence type="inferred from homology"/>
<dbReference type="GO" id="GO:0004252">
    <property type="term" value="F:serine-type endopeptidase activity"/>
    <property type="evidence" value="ECO:0007669"/>
    <property type="project" value="UniProtKB-UniRule"/>
</dbReference>
<dbReference type="AlphaFoldDB" id="A0A553HQS8"/>
<accession>A0A553HQS8</accession>